<dbReference type="AlphaFoldDB" id="A0A0N4VN49"/>
<organism evidence="3">
    <name type="scientific">Enterobius vermicularis</name>
    <name type="common">Human pinworm</name>
    <dbReference type="NCBI Taxonomy" id="51028"/>
    <lineage>
        <taxon>Eukaryota</taxon>
        <taxon>Metazoa</taxon>
        <taxon>Ecdysozoa</taxon>
        <taxon>Nematoda</taxon>
        <taxon>Chromadorea</taxon>
        <taxon>Rhabditida</taxon>
        <taxon>Spirurina</taxon>
        <taxon>Oxyuridomorpha</taxon>
        <taxon>Oxyuroidea</taxon>
        <taxon>Oxyuridae</taxon>
        <taxon>Enterobius</taxon>
    </lineage>
</organism>
<keyword evidence="2" id="KW-1185">Reference proteome</keyword>
<reference evidence="1 2" key="2">
    <citation type="submission" date="2018-10" db="EMBL/GenBank/DDBJ databases">
        <authorList>
            <consortium name="Pathogen Informatics"/>
        </authorList>
    </citation>
    <scope>NUCLEOTIDE SEQUENCE [LARGE SCALE GENOMIC DNA]</scope>
</reference>
<dbReference type="Proteomes" id="UP000274131">
    <property type="component" value="Unassembled WGS sequence"/>
</dbReference>
<sequence>MVFQQPKNFFMPRNINSANCKYLFLVVLNILSYRFV</sequence>
<evidence type="ECO:0000313" key="1">
    <source>
        <dbReference type="EMBL" id="VDD96844.1"/>
    </source>
</evidence>
<protein>
    <submittedName>
        <fullName evidence="1 3">Uncharacterized protein</fullName>
    </submittedName>
</protein>
<reference evidence="3" key="1">
    <citation type="submission" date="2017-02" db="UniProtKB">
        <authorList>
            <consortium name="WormBaseParasite"/>
        </authorList>
    </citation>
    <scope>IDENTIFICATION</scope>
</reference>
<evidence type="ECO:0000313" key="3">
    <source>
        <dbReference type="WBParaSite" id="EVEC_0001239501-mRNA-1"/>
    </source>
</evidence>
<accession>A0A0N4VN49</accession>
<name>A0A0N4VN49_ENTVE</name>
<proteinExistence type="predicted"/>
<evidence type="ECO:0000313" key="2">
    <source>
        <dbReference type="Proteomes" id="UP000274131"/>
    </source>
</evidence>
<dbReference type="WBParaSite" id="EVEC_0001239501-mRNA-1">
    <property type="protein sequence ID" value="EVEC_0001239501-mRNA-1"/>
    <property type="gene ID" value="EVEC_0001239501"/>
</dbReference>
<dbReference type="EMBL" id="UXUI01012360">
    <property type="protein sequence ID" value="VDD96844.1"/>
    <property type="molecule type" value="Genomic_DNA"/>
</dbReference>
<gene>
    <name evidence="1" type="ORF">EVEC_LOCUS11595</name>
</gene>